<accession>A0A8X6R3U4</accession>
<name>A0A8X6R3U4_TRICX</name>
<reference evidence="1" key="1">
    <citation type="submission" date="2020-08" db="EMBL/GenBank/DDBJ databases">
        <title>Multicomponent nature underlies the extraordinary mechanical properties of spider dragline silk.</title>
        <authorList>
            <person name="Kono N."/>
            <person name="Nakamura H."/>
            <person name="Mori M."/>
            <person name="Yoshida Y."/>
            <person name="Ohtoshi R."/>
            <person name="Malay A.D."/>
            <person name="Moran D.A.P."/>
            <person name="Tomita M."/>
            <person name="Numata K."/>
            <person name="Arakawa K."/>
        </authorList>
    </citation>
    <scope>NUCLEOTIDE SEQUENCE</scope>
</reference>
<dbReference type="AlphaFoldDB" id="A0A8X6R3U4"/>
<organism evidence="1 2">
    <name type="scientific">Trichonephila clavipes</name>
    <name type="common">Golden silk orbweaver</name>
    <name type="synonym">Nephila clavipes</name>
    <dbReference type="NCBI Taxonomy" id="2585209"/>
    <lineage>
        <taxon>Eukaryota</taxon>
        <taxon>Metazoa</taxon>
        <taxon>Ecdysozoa</taxon>
        <taxon>Arthropoda</taxon>
        <taxon>Chelicerata</taxon>
        <taxon>Arachnida</taxon>
        <taxon>Araneae</taxon>
        <taxon>Araneomorphae</taxon>
        <taxon>Entelegynae</taxon>
        <taxon>Araneoidea</taxon>
        <taxon>Nephilidae</taxon>
        <taxon>Trichonephila</taxon>
    </lineage>
</organism>
<evidence type="ECO:0000313" key="1">
    <source>
        <dbReference type="EMBL" id="GFX87911.1"/>
    </source>
</evidence>
<proteinExistence type="predicted"/>
<dbReference type="EMBL" id="BMAU01021040">
    <property type="protein sequence ID" value="GFX87911.1"/>
    <property type="molecule type" value="Genomic_DNA"/>
</dbReference>
<sequence>MSCHLPLRPTIADNHKRSDLYIRTTRFLGPNTALFMILYVPVCRRGHDFILQTEPSKDSEGSNYKARDIAELNSHNLALRFELASKKARRMS</sequence>
<protein>
    <submittedName>
        <fullName evidence="1">Uncharacterized protein</fullName>
    </submittedName>
</protein>
<comment type="caution">
    <text evidence="1">The sequence shown here is derived from an EMBL/GenBank/DDBJ whole genome shotgun (WGS) entry which is preliminary data.</text>
</comment>
<keyword evidence="2" id="KW-1185">Reference proteome</keyword>
<dbReference type="Proteomes" id="UP000887159">
    <property type="component" value="Unassembled WGS sequence"/>
</dbReference>
<evidence type="ECO:0000313" key="2">
    <source>
        <dbReference type="Proteomes" id="UP000887159"/>
    </source>
</evidence>
<gene>
    <name evidence="1" type="ORF">TNCV_4373761</name>
</gene>